<evidence type="ECO:0000256" key="5">
    <source>
        <dbReference type="ARBA" id="ARBA00023136"/>
    </source>
</evidence>
<evidence type="ECO:0000256" key="4">
    <source>
        <dbReference type="ARBA" id="ARBA00022989"/>
    </source>
</evidence>
<evidence type="ECO:0000256" key="2">
    <source>
        <dbReference type="ARBA" id="ARBA00022475"/>
    </source>
</evidence>
<evidence type="ECO:0000256" key="1">
    <source>
        <dbReference type="ARBA" id="ARBA00004651"/>
    </source>
</evidence>
<feature type="transmembrane region" description="Helical" evidence="6">
    <location>
        <begin position="54"/>
        <end position="73"/>
    </location>
</feature>
<feature type="transmembrane region" description="Helical" evidence="6">
    <location>
        <begin position="278"/>
        <end position="301"/>
    </location>
</feature>
<dbReference type="Pfam" id="PF07690">
    <property type="entry name" value="MFS_1"/>
    <property type="match status" value="1"/>
</dbReference>
<evidence type="ECO:0000256" key="3">
    <source>
        <dbReference type="ARBA" id="ARBA00022692"/>
    </source>
</evidence>
<dbReference type="Proteomes" id="UP000856143">
    <property type="component" value="Unassembled WGS sequence"/>
</dbReference>
<evidence type="ECO:0000256" key="6">
    <source>
        <dbReference type="SAM" id="Phobius"/>
    </source>
</evidence>
<feature type="transmembrane region" description="Helical" evidence="6">
    <location>
        <begin position="344"/>
        <end position="365"/>
    </location>
</feature>
<reference evidence="8" key="1">
    <citation type="journal article" date="2018" name="Genome Biol.">
        <title>SKESA: strategic k-mer extension for scrupulous assemblies.</title>
        <authorList>
            <person name="Souvorov A."/>
            <person name="Agarwala R."/>
            <person name="Lipman D.J."/>
        </authorList>
    </citation>
    <scope>NUCLEOTIDE SEQUENCE</scope>
    <source>
        <strain evidence="8">R404</strain>
    </source>
</reference>
<dbReference type="Gene3D" id="1.20.1250.20">
    <property type="entry name" value="MFS general substrate transporter like domains"/>
    <property type="match status" value="1"/>
</dbReference>
<protein>
    <submittedName>
        <fullName evidence="8">MFS transporter</fullName>
    </submittedName>
</protein>
<keyword evidence="5 6" id="KW-0472">Membrane</keyword>
<feature type="domain" description="Major facilitator superfamily (MFS) profile" evidence="7">
    <location>
        <begin position="1"/>
        <end position="370"/>
    </location>
</feature>
<organism evidence="8 9">
    <name type="scientific">Klebsiella oxytoca</name>
    <dbReference type="NCBI Taxonomy" id="571"/>
    <lineage>
        <taxon>Bacteria</taxon>
        <taxon>Pseudomonadati</taxon>
        <taxon>Pseudomonadota</taxon>
        <taxon>Gammaproteobacteria</taxon>
        <taxon>Enterobacterales</taxon>
        <taxon>Enterobacteriaceae</taxon>
        <taxon>Klebsiella/Raoultella group</taxon>
        <taxon>Klebsiella</taxon>
    </lineage>
</organism>
<feature type="transmembrane region" description="Helical" evidence="6">
    <location>
        <begin position="142"/>
        <end position="163"/>
    </location>
</feature>
<dbReference type="EMBL" id="DACSEO010000072">
    <property type="protein sequence ID" value="HAT1683718.1"/>
    <property type="molecule type" value="Genomic_DNA"/>
</dbReference>
<comment type="subcellular location">
    <subcellularLocation>
        <location evidence="1">Cell membrane</location>
        <topology evidence="1">Multi-pass membrane protein</topology>
    </subcellularLocation>
</comment>
<sequence>MSVMILNPEFAAHFHLNENRMLQGMLMTCFLLGYGLSALILTPLIESKLNYRQGLLSGVAIWALVCAVSPLLGSLLGMLIARIVLGVAEGPLFSLKTRFISDSFAADEVGKPNAVTALGVSLGLAAGFPLVTWLMAHVGWMGSFYALALLNLLLGGGLVWRFLPAPVVNERRARPGMITTLTLAWRTPLLGWILLVEIATLSYLWGSSAWLRDEHHFSLQATGLLAAVPFLLSLGSKFLGGVLLDKMRPEQAPVLFIIGGLLTALSVLALMLSHQQAMLALFMLAANVFWGLQGAAIPAVVQHHAPREAVGSAYGIINGIGNICAAFIPLLMGMVMKSAGSVSSGFSVLVVSQLITLCAGGMLLLRMRRAAAVSV</sequence>
<dbReference type="InterPro" id="IPR020846">
    <property type="entry name" value="MFS_dom"/>
</dbReference>
<dbReference type="PROSITE" id="PS50850">
    <property type="entry name" value="MFS"/>
    <property type="match status" value="1"/>
</dbReference>
<name>A0AAN5RFF9_KLEOX</name>
<comment type="caution">
    <text evidence="8">The sequence shown here is derived from an EMBL/GenBank/DDBJ whole genome shotgun (WGS) entry which is preliminary data.</text>
</comment>
<feature type="transmembrane region" description="Helical" evidence="6">
    <location>
        <begin position="217"/>
        <end position="240"/>
    </location>
</feature>
<dbReference type="InterPro" id="IPR050189">
    <property type="entry name" value="MFS_Efflux_Transporters"/>
</dbReference>
<accession>A0AAN5RFF9</accession>
<feature type="transmembrane region" description="Helical" evidence="6">
    <location>
        <begin position="313"/>
        <end position="332"/>
    </location>
</feature>
<feature type="transmembrane region" description="Helical" evidence="6">
    <location>
        <begin position="183"/>
        <end position="205"/>
    </location>
</feature>
<dbReference type="PANTHER" id="PTHR43124:SF3">
    <property type="entry name" value="CHLORAMPHENICOL EFFLUX PUMP RV0191"/>
    <property type="match status" value="1"/>
</dbReference>
<evidence type="ECO:0000259" key="7">
    <source>
        <dbReference type="PROSITE" id="PS50850"/>
    </source>
</evidence>
<dbReference type="GO" id="GO:0005886">
    <property type="term" value="C:plasma membrane"/>
    <property type="evidence" value="ECO:0007669"/>
    <property type="project" value="UniProtKB-SubCell"/>
</dbReference>
<keyword evidence="4 6" id="KW-1133">Transmembrane helix</keyword>
<dbReference type="GO" id="GO:0022857">
    <property type="term" value="F:transmembrane transporter activity"/>
    <property type="evidence" value="ECO:0007669"/>
    <property type="project" value="InterPro"/>
</dbReference>
<gene>
    <name evidence="8" type="ORF">I8Y21_004474</name>
</gene>
<keyword evidence="3 6" id="KW-0812">Transmembrane</keyword>
<proteinExistence type="predicted"/>
<dbReference type="InterPro" id="IPR036259">
    <property type="entry name" value="MFS_trans_sf"/>
</dbReference>
<dbReference type="AlphaFoldDB" id="A0AAN5RFF9"/>
<keyword evidence="2" id="KW-1003">Cell membrane</keyword>
<dbReference type="InterPro" id="IPR011701">
    <property type="entry name" value="MFS"/>
</dbReference>
<evidence type="ECO:0000313" key="9">
    <source>
        <dbReference type="Proteomes" id="UP000856143"/>
    </source>
</evidence>
<dbReference type="SUPFAM" id="SSF103473">
    <property type="entry name" value="MFS general substrate transporter"/>
    <property type="match status" value="1"/>
</dbReference>
<reference evidence="8" key="2">
    <citation type="submission" date="2020-11" db="EMBL/GenBank/DDBJ databases">
        <authorList>
            <consortium name="NCBI Pathogen Detection Project"/>
        </authorList>
    </citation>
    <scope>NUCLEOTIDE SEQUENCE</scope>
    <source>
        <strain evidence="8">R404</strain>
    </source>
</reference>
<dbReference type="PANTHER" id="PTHR43124">
    <property type="entry name" value="PURINE EFFLUX PUMP PBUE"/>
    <property type="match status" value="1"/>
</dbReference>
<feature type="transmembrane region" description="Helical" evidence="6">
    <location>
        <begin position="252"/>
        <end position="272"/>
    </location>
</feature>
<evidence type="ECO:0000313" key="8">
    <source>
        <dbReference type="EMBL" id="HAT1683718.1"/>
    </source>
</evidence>
<feature type="transmembrane region" description="Helical" evidence="6">
    <location>
        <begin position="20"/>
        <end position="42"/>
    </location>
</feature>
<feature type="transmembrane region" description="Helical" evidence="6">
    <location>
        <begin position="115"/>
        <end position="136"/>
    </location>
</feature>